<keyword evidence="3" id="KW-1185">Reference proteome</keyword>
<dbReference type="Gene3D" id="1.10.10.10">
    <property type="entry name" value="Winged helix-like DNA-binding domain superfamily/Winged helix DNA-binding domain"/>
    <property type="match status" value="1"/>
</dbReference>
<dbReference type="Proteomes" id="UP000451860">
    <property type="component" value="Unassembled WGS sequence"/>
</dbReference>
<dbReference type="SUPFAM" id="SSF46955">
    <property type="entry name" value="Putative DNA-binding domain"/>
    <property type="match status" value="1"/>
</dbReference>
<organism evidence="2 3">
    <name type="scientific">Georgenia thermotolerans</name>
    <dbReference type="NCBI Taxonomy" id="527326"/>
    <lineage>
        <taxon>Bacteria</taxon>
        <taxon>Bacillati</taxon>
        <taxon>Actinomycetota</taxon>
        <taxon>Actinomycetes</taxon>
        <taxon>Micrococcales</taxon>
        <taxon>Bogoriellaceae</taxon>
        <taxon>Georgenia</taxon>
    </lineage>
</organism>
<dbReference type="EMBL" id="WHJE01000003">
    <property type="protein sequence ID" value="KAE8765906.1"/>
    <property type="molecule type" value="Genomic_DNA"/>
</dbReference>
<reference evidence="2 3" key="1">
    <citation type="submission" date="2019-10" db="EMBL/GenBank/DDBJ databases">
        <title>Georgenia wutianyii sp. nov. and Georgenia yuyongxinii sp. nov. isolated from plateau pika (Ochotona curzoniae) in the Qinghai-Tibet plateau of China.</title>
        <authorList>
            <person name="Tian Z."/>
        </authorList>
    </citation>
    <scope>NUCLEOTIDE SEQUENCE [LARGE SCALE GENOMIC DNA]</scope>
    <source>
        <strain evidence="2 3">DSM 21501</strain>
    </source>
</reference>
<proteinExistence type="predicted"/>
<dbReference type="InterPro" id="IPR036388">
    <property type="entry name" value="WH-like_DNA-bd_sf"/>
</dbReference>
<dbReference type="Pfam" id="PF12728">
    <property type="entry name" value="HTH_17"/>
    <property type="match status" value="1"/>
</dbReference>
<evidence type="ECO:0000313" key="3">
    <source>
        <dbReference type="Proteomes" id="UP000451860"/>
    </source>
</evidence>
<dbReference type="RefSeq" id="WP_152202354.1">
    <property type="nucleotide sequence ID" value="NZ_VUKF01000013.1"/>
</dbReference>
<accession>A0A7J5UUF7</accession>
<dbReference type="InterPro" id="IPR009061">
    <property type="entry name" value="DNA-bd_dom_put_sf"/>
</dbReference>
<dbReference type="InterPro" id="IPR041657">
    <property type="entry name" value="HTH_17"/>
</dbReference>
<name>A0A7J5UUF7_9MICO</name>
<comment type="caution">
    <text evidence="2">The sequence shown here is derived from an EMBL/GenBank/DDBJ whole genome shotgun (WGS) entry which is preliminary data.</text>
</comment>
<dbReference type="AlphaFoldDB" id="A0A7J5UUF7"/>
<evidence type="ECO:0000313" key="2">
    <source>
        <dbReference type="EMBL" id="KAE8765906.1"/>
    </source>
</evidence>
<gene>
    <name evidence="2" type="ORF">GB883_01390</name>
</gene>
<protein>
    <submittedName>
        <fullName evidence="2">Helix-turn-helix domain-containing protein</fullName>
    </submittedName>
</protein>
<evidence type="ECO:0000259" key="1">
    <source>
        <dbReference type="Pfam" id="PF12728"/>
    </source>
</evidence>
<feature type="domain" description="Helix-turn-helix" evidence="1">
    <location>
        <begin position="16"/>
        <end position="64"/>
    </location>
</feature>
<sequence>MEPTSEPPLDHVPLWTMDDLAEKLRISKATIHTWRKRGTAPRAYRIGRHLMFAEADVRAWLAEQEATQVEQRGTDSGW</sequence>
<dbReference type="OrthoDB" id="194758at2"/>